<sequence>MDPMDTEISEPEESWKSDPKDGPEPICLLCAVAVPTVEQLVEIGKGDPETAVYDEDQWQHYRDTQQDYVMVPSQEVETAYFYQRPRLWSAFCRATNGTRFLVLTDIEYGEADPNWEAVRRIAYQVHAHCWALFDRVVDGGISRIESNYLAELVQAARRLWDDDICLWNISDWWVLLGTCPNSLSFRVYPQDLYLNPLVLPDTREAIDRSQKLAIIQQAKREHLDWQTLGIDLISIIVNEYWYISSGLANRERILGLMRKINSNLLE</sequence>
<dbReference type="AlphaFoldDB" id="A0A9W9K4E3"/>
<evidence type="ECO:0000313" key="3">
    <source>
        <dbReference type="Proteomes" id="UP001141434"/>
    </source>
</evidence>
<accession>A0A9W9K4E3</accession>
<name>A0A9W9K4E3_9EURO</name>
<dbReference type="OrthoDB" id="4524525at2759"/>
<feature type="compositionally biased region" description="Acidic residues" evidence="1">
    <location>
        <begin position="1"/>
        <end position="12"/>
    </location>
</feature>
<evidence type="ECO:0000256" key="1">
    <source>
        <dbReference type="SAM" id="MobiDB-lite"/>
    </source>
</evidence>
<dbReference type="RefSeq" id="XP_056510595.1">
    <property type="nucleotide sequence ID" value="XM_056657795.1"/>
</dbReference>
<evidence type="ECO:0000313" key="2">
    <source>
        <dbReference type="EMBL" id="KAJ5092400.1"/>
    </source>
</evidence>
<reference evidence="2" key="1">
    <citation type="submission" date="2022-11" db="EMBL/GenBank/DDBJ databases">
        <authorList>
            <person name="Petersen C."/>
        </authorList>
    </citation>
    <scope>NUCLEOTIDE SEQUENCE</scope>
    <source>
        <strain evidence="2">IBT 34128</strain>
    </source>
</reference>
<protein>
    <submittedName>
        <fullName evidence="2">Uncharacterized protein</fullName>
    </submittedName>
</protein>
<organism evidence="2 3">
    <name type="scientific">Penicillium alfredii</name>
    <dbReference type="NCBI Taxonomy" id="1506179"/>
    <lineage>
        <taxon>Eukaryota</taxon>
        <taxon>Fungi</taxon>
        <taxon>Dikarya</taxon>
        <taxon>Ascomycota</taxon>
        <taxon>Pezizomycotina</taxon>
        <taxon>Eurotiomycetes</taxon>
        <taxon>Eurotiomycetidae</taxon>
        <taxon>Eurotiales</taxon>
        <taxon>Aspergillaceae</taxon>
        <taxon>Penicillium</taxon>
    </lineage>
</organism>
<keyword evidence="3" id="KW-1185">Reference proteome</keyword>
<gene>
    <name evidence="2" type="ORF">NUU61_007270</name>
</gene>
<proteinExistence type="predicted"/>
<dbReference type="EMBL" id="JAPMSZ010000009">
    <property type="protein sequence ID" value="KAJ5092400.1"/>
    <property type="molecule type" value="Genomic_DNA"/>
</dbReference>
<dbReference type="Proteomes" id="UP001141434">
    <property type="component" value="Unassembled WGS sequence"/>
</dbReference>
<dbReference type="GeneID" id="81396964"/>
<reference evidence="2" key="2">
    <citation type="journal article" date="2023" name="IMA Fungus">
        <title>Comparative genomic study of the Penicillium genus elucidates a diverse pangenome and 15 lateral gene transfer events.</title>
        <authorList>
            <person name="Petersen C."/>
            <person name="Sorensen T."/>
            <person name="Nielsen M.R."/>
            <person name="Sondergaard T.E."/>
            <person name="Sorensen J.L."/>
            <person name="Fitzpatrick D.A."/>
            <person name="Frisvad J.C."/>
            <person name="Nielsen K.L."/>
        </authorList>
    </citation>
    <scope>NUCLEOTIDE SEQUENCE</scope>
    <source>
        <strain evidence="2">IBT 34128</strain>
    </source>
</reference>
<feature type="region of interest" description="Disordered" evidence="1">
    <location>
        <begin position="1"/>
        <end position="21"/>
    </location>
</feature>
<comment type="caution">
    <text evidence="2">The sequence shown here is derived from an EMBL/GenBank/DDBJ whole genome shotgun (WGS) entry which is preliminary data.</text>
</comment>